<sequence>MLEVLLGEQRPRLARRPESAVASYGDMVVDFVRACGMRLDDWQEYVLWALHDVDEKDRWAASEAGLLVSRQQGKTEILVAFDLARLFLFPMEDLRRRTVLHTAHEVKTATESFEALKSIIESQPRLEPLVDHIYSANGKEAIVLKKRRGQRLGDRVRFVARSKGSGRGFAAADIVYDEAQYLTHSQRSALSYTTTTIPNRQQLYFGTVPDDGEGEVFEGVRDRGRTGPAPRTMWMEWSPEGAEDPKLTASIDLHDPMVWAQSLPALGIRVEPETIQEQVDTATDRGELLRERFSVWPNRPEVEEVALSALDLKAWDDHKVENREHGKGAAIALALGGGGQFASIGIASQTEDGRVYVEHRHTAAGTLWLADFVAVLKKQMPDALVVLDPKNAAMVLTALGRRNVRYMAMSLDELAAAHSQFIEHVNAGRVEHRGQAEVRKSLQYATTRVIGKAGSTWEASDPRYPIAQAQVVTWALWGVFKLAANPPRDPAKVKGYA</sequence>
<dbReference type="InterPro" id="IPR027417">
    <property type="entry name" value="P-loop_NTPase"/>
</dbReference>
<keyword evidence="3" id="KW-1185">Reference proteome</keyword>
<dbReference type="OrthoDB" id="3188010at2"/>
<evidence type="ECO:0008006" key="4">
    <source>
        <dbReference type="Google" id="ProtNLM"/>
    </source>
</evidence>
<evidence type="ECO:0000313" key="2">
    <source>
        <dbReference type="EMBL" id="MBB5617210.1"/>
    </source>
</evidence>
<proteinExistence type="predicted"/>
<comment type="caution">
    <text evidence="2">The sequence shown here is derived from an EMBL/GenBank/DDBJ whole genome shotgun (WGS) entry which is preliminary data.</text>
</comment>
<protein>
    <recommendedName>
        <fullName evidence="4">Phage terminase-like protein, large subunit, contains N-terminal HTH domain</fullName>
    </recommendedName>
</protein>
<dbReference type="RefSeq" id="WP_153982550.1">
    <property type="nucleotide sequence ID" value="NZ_BAAANZ010000009.1"/>
</dbReference>
<evidence type="ECO:0000256" key="1">
    <source>
        <dbReference type="SAM" id="MobiDB-lite"/>
    </source>
</evidence>
<organism evidence="2 3">
    <name type="scientific">Microcella frigidaquae</name>
    <dbReference type="NCBI Taxonomy" id="424758"/>
    <lineage>
        <taxon>Bacteria</taxon>
        <taxon>Bacillati</taxon>
        <taxon>Actinomycetota</taxon>
        <taxon>Actinomycetes</taxon>
        <taxon>Micrococcales</taxon>
        <taxon>Microbacteriaceae</taxon>
        <taxon>Microcella</taxon>
    </lineage>
</organism>
<dbReference type="Proteomes" id="UP000552883">
    <property type="component" value="Unassembled WGS sequence"/>
</dbReference>
<dbReference type="EMBL" id="JACHBS010000001">
    <property type="protein sequence ID" value="MBB5617210.1"/>
    <property type="molecule type" value="Genomic_DNA"/>
</dbReference>
<reference evidence="2 3" key="1">
    <citation type="submission" date="2020-08" db="EMBL/GenBank/DDBJ databases">
        <title>Sequencing the genomes of 1000 actinobacteria strains.</title>
        <authorList>
            <person name="Klenk H.-P."/>
        </authorList>
    </citation>
    <scope>NUCLEOTIDE SEQUENCE [LARGE SCALE GENOMIC DNA]</scope>
    <source>
        <strain evidence="2 3">DSM 23889</strain>
    </source>
</reference>
<evidence type="ECO:0000313" key="3">
    <source>
        <dbReference type="Proteomes" id="UP000552883"/>
    </source>
</evidence>
<dbReference type="AlphaFoldDB" id="A0A840X497"/>
<gene>
    <name evidence="2" type="ORF">BJ959_000706</name>
</gene>
<name>A0A840X497_9MICO</name>
<dbReference type="Gene3D" id="3.40.50.300">
    <property type="entry name" value="P-loop containing nucleotide triphosphate hydrolases"/>
    <property type="match status" value="1"/>
</dbReference>
<accession>A0A840X497</accession>
<feature type="region of interest" description="Disordered" evidence="1">
    <location>
        <begin position="215"/>
        <end position="236"/>
    </location>
</feature>